<dbReference type="SMART" id="SM00418">
    <property type="entry name" value="HTH_ARSR"/>
    <property type="match status" value="1"/>
</dbReference>
<dbReference type="PANTHER" id="PTHR33154">
    <property type="entry name" value="TRANSCRIPTIONAL REGULATOR, ARSR FAMILY"/>
    <property type="match status" value="1"/>
</dbReference>
<dbReference type="PANTHER" id="PTHR33154:SF36">
    <property type="entry name" value="TRANSCRIPTIONAL REGULATOR"/>
    <property type="match status" value="1"/>
</dbReference>
<keyword evidence="2" id="KW-0238">DNA-binding</keyword>
<dbReference type="InterPro" id="IPR001845">
    <property type="entry name" value="HTH_ArsR_DNA-bd_dom"/>
</dbReference>
<dbReference type="InterPro" id="IPR036390">
    <property type="entry name" value="WH_DNA-bd_sf"/>
</dbReference>
<evidence type="ECO:0000256" key="1">
    <source>
        <dbReference type="ARBA" id="ARBA00023015"/>
    </source>
</evidence>
<proteinExistence type="predicted"/>
<dbReference type="GO" id="GO:0003700">
    <property type="term" value="F:DNA-binding transcription factor activity"/>
    <property type="evidence" value="ECO:0007669"/>
    <property type="project" value="InterPro"/>
</dbReference>
<evidence type="ECO:0000256" key="2">
    <source>
        <dbReference type="ARBA" id="ARBA00023125"/>
    </source>
</evidence>
<dbReference type="InterPro" id="IPR011991">
    <property type="entry name" value="ArsR-like_HTH"/>
</dbReference>
<evidence type="ECO:0000313" key="5">
    <source>
        <dbReference type="EMBL" id="VAW31857.1"/>
    </source>
</evidence>
<dbReference type="EMBL" id="UOEV01000004">
    <property type="protein sequence ID" value="VAW31857.1"/>
    <property type="molecule type" value="Genomic_DNA"/>
</dbReference>
<dbReference type="GO" id="GO:0003677">
    <property type="term" value="F:DNA binding"/>
    <property type="evidence" value="ECO:0007669"/>
    <property type="project" value="UniProtKB-KW"/>
</dbReference>
<name>A0A3B0V1Y5_9ZZZZ</name>
<dbReference type="NCBIfam" id="NF033788">
    <property type="entry name" value="HTH_metalloreg"/>
    <property type="match status" value="1"/>
</dbReference>
<reference evidence="5" key="1">
    <citation type="submission" date="2018-06" db="EMBL/GenBank/DDBJ databases">
        <authorList>
            <person name="Zhirakovskaya E."/>
        </authorList>
    </citation>
    <scope>NUCLEOTIDE SEQUENCE</scope>
</reference>
<keyword evidence="1" id="KW-0805">Transcription regulation</keyword>
<protein>
    <recommendedName>
        <fullName evidence="4">HTH arsR-type domain-containing protein</fullName>
    </recommendedName>
</protein>
<feature type="domain" description="HTH arsR-type" evidence="4">
    <location>
        <begin position="9"/>
        <end position="102"/>
    </location>
</feature>
<evidence type="ECO:0000256" key="3">
    <source>
        <dbReference type="ARBA" id="ARBA00023163"/>
    </source>
</evidence>
<organism evidence="5">
    <name type="scientific">hydrothermal vent metagenome</name>
    <dbReference type="NCBI Taxonomy" id="652676"/>
    <lineage>
        <taxon>unclassified sequences</taxon>
        <taxon>metagenomes</taxon>
        <taxon>ecological metagenomes</taxon>
    </lineage>
</organism>
<dbReference type="Gene3D" id="1.10.10.10">
    <property type="entry name" value="Winged helix-like DNA-binding domain superfamily/Winged helix DNA-binding domain"/>
    <property type="match status" value="1"/>
</dbReference>
<evidence type="ECO:0000259" key="4">
    <source>
        <dbReference type="PROSITE" id="PS50987"/>
    </source>
</evidence>
<dbReference type="PRINTS" id="PR00778">
    <property type="entry name" value="HTHARSR"/>
</dbReference>
<dbReference type="SUPFAM" id="SSF46785">
    <property type="entry name" value="Winged helix' DNA-binding domain"/>
    <property type="match status" value="1"/>
</dbReference>
<dbReference type="InterPro" id="IPR036388">
    <property type="entry name" value="WH-like_DNA-bd_sf"/>
</dbReference>
<dbReference type="Pfam" id="PF01022">
    <property type="entry name" value="HTH_5"/>
    <property type="match status" value="1"/>
</dbReference>
<gene>
    <name evidence="5" type="ORF">MNBD_CPR01-23</name>
</gene>
<dbReference type="CDD" id="cd00090">
    <property type="entry name" value="HTH_ARSR"/>
    <property type="match status" value="1"/>
</dbReference>
<sequence>MKYTCKTKSNEKHLSNTVKFLKAVSDENRLKIICFLNAGERCVCEIVDFLGLSQNLVSHHLKVLRKQNVLKTRKDGAKVFYSIYDEQVRDNIKFFSSLILKS</sequence>
<dbReference type="AlphaFoldDB" id="A0A3B0V1Y5"/>
<dbReference type="PROSITE" id="PS50987">
    <property type="entry name" value="HTH_ARSR_2"/>
    <property type="match status" value="1"/>
</dbReference>
<accession>A0A3B0V1Y5</accession>
<keyword evidence="3" id="KW-0804">Transcription</keyword>
<dbReference type="InterPro" id="IPR051081">
    <property type="entry name" value="HTH_MetalResp_TranReg"/>
</dbReference>